<keyword evidence="1" id="KW-0472">Membrane</keyword>
<keyword evidence="2" id="KW-0732">Signal</keyword>
<proteinExistence type="predicted"/>
<evidence type="ECO:0008006" key="5">
    <source>
        <dbReference type="Google" id="ProtNLM"/>
    </source>
</evidence>
<reference evidence="3 4" key="1">
    <citation type="submission" date="2018-02" db="EMBL/GenBank/DDBJ databases">
        <authorList>
            <person name="Moore K."/>
            <person name="Momper L."/>
        </authorList>
    </citation>
    <scope>NUCLEOTIDE SEQUENCE [LARGE SCALE GENOMIC DNA]</scope>
    <source>
        <strain evidence="3 4">CCALA 015</strain>
    </source>
</reference>
<feature type="chain" id="PRO_5046404669" description="Neurotransmitter-gated ion-channel ligand-binding domain-containing protein" evidence="2">
    <location>
        <begin position="33"/>
        <end position="354"/>
    </location>
</feature>
<organism evidence="3 4">
    <name type="scientific">Aphanothece cf. minutissima CCALA 015</name>
    <dbReference type="NCBI Taxonomy" id="2107695"/>
    <lineage>
        <taxon>Bacteria</taxon>
        <taxon>Bacillati</taxon>
        <taxon>Cyanobacteriota</taxon>
        <taxon>Cyanophyceae</taxon>
        <taxon>Oscillatoriophycideae</taxon>
        <taxon>Chroococcales</taxon>
        <taxon>Aphanothecaceae</taxon>
        <taxon>Aphanothece</taxon>
    </lineage>
</organism>
<feature type="transmembrane region" description="Helical" evidence="1">
    <location>
        <begin position="333"/>
        <end position="352"/>
    </location>
</feature>
<comment type="caution">
    <text evidence="3">The sequence shown here is derived from an EMBL/GenBank/DDBJ whole genome shotgun (WGS) entry which is preliminary data.</text>
</comment>
<protein>
    <recommendedName>
        <fullName evidence="5">Neurotransmitter-gated ion-channel ligand-binding domain-containing protein</fullName>
    </recommendedName>
</protein>
<evidence type="ECO:0000256" key="2">
    <source>
        <dbReference type="SAM" id="SignalP"/>
    </source>
</evidence>
<dbReference type="Gene3D" id="1.20.58.390">
    <property type="entry name" value="Neurotransmitter-gated ion-channel transmembrane domain"/>
    <property type="match status" value="1"/>
</dbReference>
<sequence>MRGFARRRLATLACLGLLLVLALLAGRGSAAATGAGGPAPVPGATPPGVTPREVTIRVAMAVDNVYRFSSREKTFSVEGTLRLSAPAAVLGPWLAAGVDPITLVRFQNLVEPWDSLLEASSGPLRLGADLGRDYRFNGNFYSDEIDYRGYPFGTLPLQIRLVADPSFPATVAEPPRIRLEPDRAGSGVSRRSNMNGYRLRSWRLFPSQGGVEMELLYDPIGWAALVKWLLPLTITMVVMLLTPNLRAGFSSERLAIPPVILLTLVFMQQAYRDSLPSLPYLTVLDGLYAFSYLVTLVFFCEFIWCANRLDRLTSEGAGPLPPRLERRIERLELGLQLASLAGYGMLLLWALGQR</sequence>
<accession>A0ABX5FBP4</accession>
<gene>
    <name evidence="3" type="ORF">C7B81_06610</name>
</gene>
<reference evidence="3 4" key="2">
    <citation type="submission" date="2018-03" db="EMBL/GenBank/DDBJ databases">
        <title>The ancient ancestry and fast evolution of plastids.</title>
        <authorList>
            <person name="Moore K.R."/>
            <person name="Magnabosco C."/>
            <person name="Momper L."/>
            <person name="Gold D.A."/>
            <person name="Bosak T."/>
            <person name="Fournier G.P."/>
        </authorList>
    </citation>
    <scope>NUCLEOTIDE SEQUENCE [LARGE SCALE GENOMIC DNA]</scope>
    <source>
        <strain evidence="3 4">CCALA 015</strain>
    </source>
</reference>
<name>A0ABX5FBP4_9CHRO</name>
<dbReference type="EMBL" id="PVWP01000003">
    <property type="protein sequence ID" value="PSB38363.1"/>
    <property type="molecule type" value="Genomic_DNA"/>
</dbReference>
<feature type="transmembrane region" description="Helical" evidence="1">
    <location>
        <begin position="286"/>
        <end position="306"/>
    </location>
</feature>
<dbReference type="Proteomes" id="UP000238218">
    <property type="component" value="Unassembled WGS sequence"/>
</dbReference>
<evidence type="ECO:0000313" key="3">
    <source>
        <dbReference type="EMBL" id="PSB38363.1"/>
    </source>
</evidence>
<keyword evidence="4" id="KW-1185">Reference proteome</keyword>
<feature type="signal peptide" evidence="2">
    <location>
        <begin position="1"/>
        <end position="32"/>
    </location>
</feature>
<dbReference type="InterPro" id="IPR038050">
    <property type="entry name" value="Neuro_actylchol_rec"/>
</dbReference>
<keyword evidence="1" id="KW-0812">Transmembrane</keyword>
<feature type="transmembrane region" description="Helical" evidence="1">
    <location>
        <begin position="254"/>
        <end position="271"/>
    </location>
</feature>
<feature type="transmembrane region" description="Helical" evidence="1">
    <location>
        <begin position="220"/>
        <end position="242"/>
    </location>
</feature>
<keyword evidence="1" id="KW-1133">Transmembrane helix</keyword>
<evidence type="ECO:0000256" key="1">
    <source>
        <dbReference type="SAM" id="Phobius"/>
    </source>
</evidence>
<evidence type="ECO:0000313" key="4">
    <source>
        <dbReference type="Proteomes" id="UP000238218"/>
    </source>
</evidence>
<dbReference type="RefSeq" id="WP_106220475.1">
    <property type="nucleotide sequence ID" value="NZ_PVWP01000003.1"/>
</dbReference>